<dbReference type="EMBL" id="CM029040">
    <property type="protein sequence ID" value="KAG2631198.1"/>
    <property type="molecule type" value="Genomic_DNA"/>
</dbReference>
<accession>A0A8T0V9C1</accession>
<reference evidence="5" key="1">
    <citation type="submission" date="2020-05" db="EMBL/GenBank/DDBJ databases">
        <title>WGS assembly of Panicum virgatum.</title>
        <authorList>
            <person name="Lovell J.T."/>
            <person name="Jenkins J."/>
            <person name="Shu S."/>
            <person name="Juenger T.E."/>
            <person name="Schmutz J."/>
        </authorList>
    </citation>
    <scope>NUCLEOTIDE SEQUENCE</scope>
    <source>
        <strain evidence="5">AP13</strain>
    </source>
</reference>
<comment type="similarity">
    <text evidence="1 4">Belongs to the plant dirigent protein family.</text>
</comment>
<proteinExistence type="inferred from homology"/>
<dbReference type="Pfam" id="PF03018">
    <property type="entry name" value="Dirigent"/>
    <property type="match status" value="1"/>
</dbReference>
<comment type="caution">
    <text evidence="5">The sequence shown here is derived from an EMBL/GenBank/DDBJ whole genome shotgun (WGS) entry which is preliminary data.</text>
</comment>
<dbReference type="GO" id="GO:0048046">
    <property type="term" value="C:apoplast"/>
    <property type="evidence" value="ECO:0007669"/>
    <property type="project" value="UniProtKB-SubCell"/>
</dbReference>
<evidence type="ECO:0000256" key="4">
    <source>
        <dbReference type="RuleBase" id="RU363099"/>
    </source>
</evidence>
<evidence type="ECO:0000313" key="5">
    <source>
        <dbReference type="EMBL" id="KAG2631198.1"/>
    </source>
</evidence>
<feature type="chain" id="PRO_5035968894" description="Dirigent protein" evidence="4">
    <location>
        <begin position="26"/>
        <end position="190"/>
    </location>
</feature>
<keyword evidence="4" id="KW-0052">Apoplast</keyword>
<sequence>MGSSSVAKRQLVLFAAALVLAVASARRRPVHLRLYMHDITGGPGQTAVPLVNGTGPLNPSMPAGSRFGDTTAIDDLLTEGPGVESKPVGRAQGTYTLASLREPVLVVTMTVALTAGPYNGSTLVVAGRDSVLDETRELAVVGGTGQLRRASGHVLWRTAKLESAVHWVLELQVHASVPADRHSHKVAIIQ</sequence>
<evidence type="ECO:0000256" key="2">
    <source>
        <dbReference type="ARBA" id="ARBA00011738"/>
    </source>
</evidence>
<protein>
    <recommendedName>
        <fullName evidence="4">Dirigent protein</fullName>
    </recommendedName>
</protein>
<comment type="subunit">
    <text evidence="2 4">Homodimer.</text>
</comment>
<dbReference type="PANTHER" id="PTHR21495">
    <property type="entry name" value="NUCLEOPORIN-RELATED"/>
    <property type="match status" value="1"/>
</dbReference>
<evidence type="ECO:0000256" key="1">
    <source>
        <dbReference type="ARBA" id="ARBA00010746"/>
    </source>
</evidence>
<gene>
    <name evidence="5" type="ORF">PVAP13_2NG004489</name>
</gene>
<dbReference type="AlphaFoldDB" id="A0A8T0V9C1"/>
<dbReference type="Gene3D" id="2.40.480.10">
    <property type="entry name" value="Allene oxide cyclase-like"/>
    <property type="match status" value="1"/>
</dbReference>
<keyword evidence="4" id="KW-0732">Signal</keyword>
<keyword evidence="6" id="KW-1185">Reference proteome</keyword>
<evidence type="ECO:0000256" key="3">
    <source>
        <dbReference type="ARBA" id="ARBA00022525"/>
    </source>
</evidence>
<keyword evidence="3 4" id="KW-0964">Secreted</keyword>
<evidence type="ECO:0000313" key="6">
    <source>
        <dbReference type="Proteomes" id="UP000823388"/>
    </source>
</evidence>
<dbReference type="Proteomes" id="UP000823388">
    <property type="component" value="Chromosome 2N"/>
</dbReference>
<organism evidence="5 6">
    <name type="scientific">Panicum virgatum</name>
    <name type="common">Blackwell switchgrass</name>
    <dbReference type="NCBI Taxonomy" id="38727"/>
    <lineage>
        <taxon>Eukaryota</taxon>
        <taxon>Viridiplantae</taxon>
        <taxon>Streptophyta</taxon>
        <taxon>Embryophyta</taxon>
        <taxon>Tracheophyta</taxon>
        <taxon>Spermatophyta</taxon>
        <taxon>Magnoliopsida</taxon>
        <taxon>Liliopsida</taxon>
        <taxon>Poales</taxon>
        <taxon>Poaceae</taxon>
        <taxon>PACMAD clade</taxon>
        <taxon>Panicoideae</taxon>
        <taxon>Panicodae</taxon>
        <taxon>Paniceae</taxon>
        <taxon>Panicinae</taxon>
        <taxon>Panicum</taxon>
        <taxon>Panicum sect. Hiantes</taxon>
    </lineage>
</organism>
<dbReference type="InterPro" id="IPR004265">
    <property type="entry name" value="Dirigent"/>
</dbReference>
<dbReference type="GO" id="GO:0009699">
    <property type="term" value="P:phenylpropanoid biosynthetic process"/>
    <property type="evidence" value="ECO:0007669"/>
    <property type="project" value="UniProtKB-ARBA"/>
</dbReference>
<comment type="subcellular location">
    <subcellularLocation>
        <location evidence="4">Secreted</location>
        <location evidence="4">Extracellular space</location>
        <location evidence="4">Apoplast</location>
    </subcellularLocation>
</comment>
<feature type="signal peptide" evidence="4">
    <location>
        <begin position="1"/>
        <end position="25"/>
    </location>
</feature>
<name>A0A8T0V9C1_PANVG</name>
<comment type="function">
    <text evidence="4">Dirigent proteins impart stereoselectivity on the phenoxy radical-coupling reaction, yielding optically active lignans from two molecules of coniferyl alcohol in the biosynthesis of lignans, flavonolignans, and alkaloids and thus plays a central role in plant secondary metabolism.</text>
</comment>
<dbReference type="InterPro" id="IPR044859">
    <property type="entry name" value="Allene_oxi_cyc_Dirigent"/>
</dbReference>